<gene>
    <name evidence="2" type="ORF">FA09DRAFT_363617</name>
</gene>
<evidence type="ECO:0000313" key="3">
    <source>
        <dbReference type="Proteomes" id="UP000245946"/>
    </source>
</evidence>
<dbReference type="OrthoDB" id="2126185at2759"/>
<evidence type="ECO:0000256" key="1">
    <source>
        <dbReference type="SAM" id="Phobius"/>
    </source>
</evidence>
<sequence>MSLVAAASAHLESRYTLVLLTYLGTCAVLVVTNVVRALSFGGGADAATRAKWLVLAAASLGATWYYMFAFLARSYSDYADGVVLKACSPAWSAQCAPTVAAWLRDTRLFEQAWGHVVSGATQWWWSSEVCLLAVGAWIVKGREESALDRLPNLFLLMLLGQAVAVSVALCLTFLTLAQTPSVSFRPTQPGRLFIAEMALMAAGAYSVTEPPTTLLRLAAMHAPPLVLSFLPARPVRRKVLYAFLFLYSLMIRYNLSLEIRAALPAGASFFATLRDTLWSHPAQSSIGLDNVCSTVAVAAYVLQERSERKGPQSTAWILALLAPVLGPSAILAAWGGLRSVDREIFVGPEEAAAAEEKKEQ</sequence>
<dbReference type="GeneID" id="37273151"/>
<feature type="transmembrane region" description="Helical" evidence="1">
    <location>
        <begin position="153"/>
        <end position="177"/>
    </location>
</feature>
<name>A0A316Z0M2_9BASI</name>
<dbReference type="Proteomes" id="UP000245946">
    <property type="component" value="Unassembled WGS sequence"/>
</dbReference>
<feature type="transmembrane region" description="Helical" evidence="1">
    <location>
        <begin position="20"/>
        <end position="40"/>
    </location>
</feature>
<dbReference type="EMBL" id="KZ819311">
    <property type="protein sequence ID" value="PWN94574.1"/>
    <property type="molecule type" value="Genomic_DNA"/>
</dbReference>
<feature type="transmembrane region" description="Helical" evidence="1">
    <location>
        <begin position="52"/>
        <end position="72"/>
    </location>
</feature>
<keyword evidence="1" id="KW-1133">Transmembrane helix</keyword>
<evidence type="ECO:0000313" key="2">
    <source>
        <dbReference type="EMBL" id="PWN94574.1"/>
    </source>
</evidence>
<keyword evidence="1" id="KW-0472">Membrane</keyword>
<reference evidence="2 3" key="1">
    <citation type="journal article" date="2018" name="Mol. Biol. Evol.">
        <title>Broad Genomic Sampling Reveals a Smut Pathogenic Ancestry of the Fungal Clade Ustilaginomycotina.</title>
        <authorList>
            <person name="Kijpornyongpan T."/>
            <person name="Mondo S.J."/>
            <person name="Barry K."/>
            <person name="Sandor L."/>
            <person name="Lee J."/>
            <person name="Lipzen A."/>
            <person name="Pangilinan J."/>
            <person name="LaButti K."/>
            <person name="Hainaut M."/>
            <person name="Henrissat B."/>
            <person name="Grigoriev I.V."/>
            <person name="Spatafora J.W."/>
            <person name="Aime M.C."/>
        </authorList>
    </citation>
    <scope>NUCLEOTIDE SEQUENCE [LARGE SCALE GENOMIC DNA]</scope>
    <source>
        <strain evidence="2 3">MCA 4186</strain>
    </source>
</reference>
<protein>
    <submittedName>
        <fullName evidence="2">Uncharacterized protein</fullName>
    </submittedName>
</protein>
<dbReference type="RefSeq" id="XP_025594853.1">
    <property type="nucleotide sequence ID" value="XM_025745607.1"/>
</dbReference>
<keyword evidence="3" id="KW-1185">Reference proteome</keyword>
<feature type="transmembrane region" description="Helical" evidence="1">
    <location>
        <begin position="314"/>
        <end position="337"/>
    </location>
</feature>
<keyword evidence="1" id="KW-0812">Transmembrane</keyword>
<accession>A0A316Z0M2</accession>
<proteinExistence type="predicted"/>
<organism evidence="2 3">
    <name type="scientific">Tilletiopsis washingtonensis</name>
    <dbReference type="NCBI Taxonomy" id="58919"/>
    <lineage>
        <taxon>Eukaryota</taxon>
        <taxon>Fungi</taxon>
        <taxon>Dikarya</taxon>
        <taxon>Basidiomycota</taxon>
        <taxon>Ustilaginomycotina</taxon>
        <taxon>Exobasidiomycetes</taxon>
        <taxon>Entylomatales</taxon>
        <taxon>Entylomatales incertae sedis</taxon>
        <taxon>Tilletiopsis</taxon>
    </lineage>
</organism>
<dbReference type="AlphaFoldDB" id="A0A316Z0M2"/>